<proteinExistence type="predicted"/>
<keyword evidence="8" id="KW-1185">Reference proteome</keyword>
<evidence type="ECO:0000313" key="2">
    <source>
        <dbReference type="EMBL" id="KAG2936033.1"/>
    </source>
</evidence>
<organism evidence="7 8">
    <name type="scientific">Phytophthora cactorum</name>
    <dbReference type="NCBI Taxonomy" id="29920"/>
    <lineage>
        <taxon>Eukaryota</taxon>
        <taxon>Sar</taxon>
        <taxon>Stramenopiles</taxon>
        <taxon>Oomycota</taxon>
        <taxon>Peronosporomycetes</taxon>
        <taxon>Peronosporales</taxon>
        <taxon>Peronosporaceae</taxon>
        <taxon>Phytophthora</taxon>
    </lineage>
</organism>
<accession>A0A329SM00</accession>
<dbReference type="Proteomes" id="UP000735874">
    <property type="component" value="Unassembled WGS sequence"/>
</dbReference>
<dbReference type="Proteomes" id="UP000774804">
    <property type="component" value="Unassembled WGS sequence"/>
</dbReference>
<dbReference type="EMBL" id="RCMG01000062">
    <property type="protein sequence ID" value="KAG2865250.1"/>
    <property type="molecule type" value="Genomic_DNA"/>
</dbReference>
<sequence>MVADLCELQRREREILQERRRQELEGRRAHRNELDVNRPSDRALITATTLSDIEAVTSRPGFLREQLKLAGLTPLRRWHLQLKLMVAEDAKTQQVAVDGDDVETAMQSLEKMLSRDQRCYDVVYREGARVTDARESLLDEGASTVVRELLSFSSRHESFICRVTCVHDGKQVLFSSTVYIENLQTDLERLLTEENNVHAAITFTWNTLAT</sequence>
<reference evidence="7 8" key="1">
    <citation type="submission" date="2018-01" db="EMBL/GenBank/DDBJ databases">
        <title>Draft genome of the strawberry crown rot pathogen Phytophthora cactorum.</title>
        <authorList>
            <person name="Armitage A.D."/>
            <person name="Lysoe E."/>
            <person name="Nellist C.F."/>
            <person name="Harrison R.J."/>
            <person name="Brurberg M.B."/>
        </authorList>
    </citation>
    <scope>NUCLEOTIDE SEQUENCE [LARGE SCALE GENOMIC DNA]</scope>
    <source>
        <strain evidence="7 8">10300</strain>
    </source>
</reference>
<dbReference type="OrthoDB" id="107722at2759"/>
<evidence type="ECO:0000313" key="6">
    <source>
        <dbReference type="EMBL" id="KAG6968118.1"/>
    </source>
</evidence>
<dbReference type="EMBL" id="RCMV01000192">
    <property type="protein sequence ID" value="KAG3222157.1"/>
    <property type="molecule type" value="Genomic_DNA"/>
</dbReference>
<comment type="caution">
    <text evidence="7">The sequence shown here is derived from an EMBL/GenBank/DDBJ whole genome shotgun (WGS) entry which is preliminary data.</text>
</comment>
<dbReference type="EMBL" id="RCMK01000004">
    <property type="protein sequence ID" value="KAG2955486.1"/>
    <property type="molecule type" value="Genomic_DNA"/>
</dbReference>
<dbReference type="EMBL" id="JAENGZ010000127">
    <property type="protein sequence ID" value="KAG6968118.1"/>
    <property type="molecule type" value="Genomic_DNA"/>
</dbReference>
<dbReference type="EMBL" id="RCMI01000092">
    <property type="protein sequence ID" value="KAG2936033.1"/>
    <property type="molecule type" value="Genomic_DNA"/>
</dbReference>
<protein>
    <submittedName>
        <fullName evidence="7">Uncharacterized protein</fullName>
    </submittedName>
</protein>
<evidence type="ECO:0000313" key="7">
    <source>
        <dbReference type="EMBL" id="RAW36602.1"/>
    </source>
</evidence>
<dbReference type="Proteomes" id="UP000251314">
    <property type="component" value="Unassembled WGS sequence"/>
</dbReference>
<evidence type="ECO:0000313" key="5">
    <source>
        <dbReference type="EMBL" id="KAG3222157.1"/>
    </source>
</evidence>
<dbReference type="AlphaFoldDB" id="A0A329SM00"/>
<evidence type="ECO:0000313" key="8">
    <source>
        <dbReference type="Proteomes" id="UP000251314"/>
    </source>
</evidence>
<dbReference type="Proteomes" id="UP000697107">
    <property type="component" value="Unassembled WGS sequence"/>
</dbReference>
<dbReference type="EMBL" id="RCML01000053">
    <property type="protein sequence ID" value="KAG2995017.1"/>
    <property type="molecule type" value="Genomic_DNA"/>
</dbReference>
<dbReference type="Proteomes" id="UP000688947">
    <property type="component" value="Unassembled WGS sequence"/>
</dbReference>
<dbReference type="VEuPathDB" id="FungiDB:PC110_g7131"/>
<dbReference type="EMBL" id="MJFZ01000134">
    <property type="protein sequence ID" value="RAW36602.1"/>
    <property type="molecule type" value="Genomic_DNA"/>
</dbReference>
<reference evidence="1" key="2">
    <citation type="submission" date="2018-10" db="EMBL/GenBank/DDBJ databases">
        <title>Effector identification in a new, highly contiguous assembly of the strawberry crown rot pathogen Phytophthora cactorum.</title>
        <authorList>
            <person name="Armitage A.D."/>
            <person name="Nellist C.F."/>
            <person name="Bates H."/>
            <person name="Vickerstaff R.J."/>
            <person name="Harrison R.J."/>
        </authorList>
    </citation>
    <scope>NUCLEOTIDE SEQUENCE</scope>
    <source>
        <strain evidence="1">15-7</strain>
        <strain evidence="2">4032</strain>
        <strain evidence="3">4040</strain>
        <strain evidence="4">P415</strain>
        <strain evidence="5">P421</strain>
    </source>
</reference>
<evidence type="ECO:0000313" key="4">
    <source>
        <dbReference type="EMBL" id="KAG2995017.1"/>
    </source>
</evidence>
<reference evidence="6" key="3">
    <citation type="submission" date="2021-01" db="EMBL/GenBank/DDBJ databases">
        <title>Phytophthora aleatoria, a newly-described species from Pinus radiata is distinct from Phytophthora cactorum isolates based on comparative genomics.</title>
        <authorList>
            <person name="Mcdougal R."/>
            <person name="Panda P."/>
            <person name="Williams N."/>
            <person name="Studholme D.J."/>
        </authorList>
    </citation>
    <scope>NUCLEOTIDE SEQUENCE</scope>
    <source>
        <strain evidence="6">NZFS 3830</strain>
    </source>
</reference>
<gene>
    <name evidence="6" type="ORF">JG687_00003928</name>
    <name evidence="7" type="ORF">PC110_g7131</name>
    <name evidence="1" type="ORF">PC113_g3868</name>
    <name evidence="2" type="ORF">PC115_g4714</name>
    <name evidence="3" type="ORF">PC117_g363</name>
    <name evidence="4" type="ORF">PC118_g3210</name>
    <name evidence="5" type="ORF">PC129_g7130</name>
</gene>
<evidence type="ECO:0000313" key="3">
    <source>
        <dbReference type="EMBL" id="KAG2955486.1"/>
    </source>
</evidence>
<name>A0A329SM00_9STRA</name>
<dbReference type="Proteomes" id="UP000736787">
    <property type="component" value="Unassembled WGS sequence"/>
</dbReference>
<dbReference type="Proteomes" id="UP000760860">
    <property type="component" value="Unassembled WGS sequence"/>
</dbReference>
<evidence type="ECO:0000313" key="1">
    <source>
        <dbReference type="EMBL" id="KAG2865250.1"/>
    </source>
</evidence>